<dbReference type="RefSeq" id="WP_162450139.1">
    <property type="nucleotide sequence ID" value="NZ_WLZY01000003.1"/>
</dbReference>
<evidence type="ECO:0000259" key="2">
    <source>
        <dbReference type="PROSITE" id="PS50975"/>
    </source>
</evidence>
<dbReference type="AlphaFoldDB" id="A0A7K3M2B2"/>
<reference evidence="3 4" key="1">
    <citation type="submission" date="2019-11" db="EMBL/GenBank/DDBJ databases">
        <authorList>
            <person name="Li X.-J."/>
            <person name="Feng X.-M."/>
        </authorList>
    </citation>
    <scope>NUCLEOTIDE SEQUENCE [LARGE SCALE GENOMIC DNA]</scope>
    <source>
        <strain evidence="3 4">XMNu-373</strain>
    </source>
</reference>
<comment type="caution">
    <text evidence="3">The sequence shown here is derived from an EMBL/GenBank/DDBJ whole genome shotgun (WGS) entry which is preliminary data.</text>
</comment>
<accession>A0A7K3M2B2</accession>
<protein>
    <recommendedName>
        <fullName evidence="2">ATP-grasp domain-containing protein</fullName>
    </recommendedName>
</protein>
<dbReference type="Proteomes" id="UP000460435">
    <property type="component" value="Unassembled WGS sequence"/>
</dbReference>
<dbReference type="Gene3D" id="3.30.1490.20">
    <property type="entry name" value="ATP-grasp fold, A domain"/>
    <property type="match status" value="1"/>
</dbReference>
<proteinExistence type="predicted"/>
<dbReference type="PROSITE" id="PS50975">
    <property type="entry name" value="ATP_GRASP"/>
    <property type="match status" value="1"/>
</dbReference>
<dbReference type="Gene3D" id="3.30.470.20">
    <property type="entry name" value="ATP-grasp fold, B domain"/>
    <property type="match status" value="1"/>
</dbReference>
<keyword evidence="4" id="KW-1185">Reference proteome</keyword>
<dbReference type="InterPro" id="IPR005479">
    <property type="entry name" value="CPAse_ATP-bd"/>
</dbReference>
<keyword evidence="1" id="KW-0067">ATP-binding</keyword>
<evidence type="ECO:0000313" key="4">
    <source>
        <dbReference type="Proteomes" id="UP000460435"/>
    </source>
</evidence>
<dbReference type="InterPro" id="IPR013815">
    <property type="entry name" value="ATP_grasp_subdomain_1"/>
</dbReference>
<dbReference type="InterPro" id="IPR011761">
    <property type="entry name" value="ATP-grasp"/>
</dbReference>
<dbReference type="EMBL" id="WLZY01000003">
    <property type="protein sequence ID" value="NDL57424.1"/>
    <property type="molecule type" value="Genomic_DNA"/>
</dbReference>
<sequence>MSVESAQVPTGLGVEHLTPEVRDGYEVHQAALRRGLNVVLYPRQVLMVSTPDETRELAFIHGIPRSTTLGSVTYAQDKRMRRALLERAELPLPRGATFSVGRGIKDAKSFAERVGYPVVVKPAMGDNAIETFPDVENEEQLDAAIDYLRTPPTERATFTRAAYALTELREPGEEEGRVVVPPGYRFLVEERVRGEYLRFLVVGGLVRSVVHCSGPPGSDSGGEGRDILGETHPTLQQLAIDAVHALPGLTVAAVDIVASDHRRPASGQDAWVVEFSERPGLAVQGDVSDELSQQMGDVILSHHAREDDIDLAELQDQVAVDFRAEAIPDLDGAVSALVQAAQQLELSGYIGVTDRIEGVAEGVLQGPAAHIAWLAEAMLDGRLDGHRAMLVEERHRAPEALDGMTVRT</sequence>
<gene>
    <name evidence="3" type="ORF">F7O44_10105</name>
</gene>
<dbReference type="GO" id="GO:0005524">
    <property type="term" value="F:ATP binding"/>
    <property type="evidence" value="ECO:0007669"/>
    <property type="project" value="UniProtKB-UniRule"/>
</dbReference>
<organism evidence="3 4">
    <name type="scientific">Phytoactinopolyspora mesophila</name>
    <dbReference type="NCBI Taxonomy" id="2650750"/>
    <lineage>
        <taxon>Bacteria</taxon>
        <taxon>Bacillati</taxon>
        <taxon>Actinomycetota</taxon>
        <taxon>Actinomycetes</taxon>
        <taxon>Jiangellales</taxon>
        <taxon>Jiangellaceae</taxon>
        <taxon>Phytoactinopolyspora</taxon>
    </lineage>
</organism>
<evidence type="ECO:0000256" key="1">
    <source>
        <dbReference type="PROSITE-ProRule" id="PRU00409"/>
    </source>
</evidence>
<dbReference type="Pfam" id="PF02786">
    <property type="entry name" value="CPSase_L_D2"/>
    <property type="match status" value="1"/>
</dbReference>
<keyword evidence="1" id="KW-0547">Nucleotide-binding</keyword>
<name>A0A7K3M2B2_9ACTN</name>
<feature type="domain" description="ATP-grasp" evidence="2">
    <location>
        <begin position="82"/>
        <end position="304"/>
    </location>
</feature>
<dbReference type="SUPFAM" id="SSF56059">
    <property type="entry name" value="Glutathione synthetase ATP-binding domain-like"/>
    <property type="match status" value="1"/>
</dbReference>
<dbReference type="GO" id="GO:0046872">
    <property type="term" value="F:metal ion binding"/>
    <property type="evidence" value="ECO:0007669"/>
    <property type="project" value="InterPro"/>
</dbReference>
<evidence type="ECO:0000313" key="3">
    <source>
        <dbReference type="EMBL" id="NDL57424.1"/>
    </source>
</evidence>